<proteinExistence type="predicted"/>
<dbReference type="RefSeq" id="WP_253656252.1">
    <property type="nucleotide sequence ID" value="NZ_BAAAOE010000002.1"/>
</dbReference>
<keyword evidence="3" id="KW-1185">Reference proteome</keyword>
<evidence type="ECO:0000313" key="3">
    <source>
        <dbReference type="Proteomes" id="UP001205740"/>
    </source>
</evidence>
<dbReference type="EMBL" id="JAMTCG010000007">
    <property type="protein sequence ID" value="MCP2162693.1"/>
    <property type="molecule type" value="Genomic_DNA"/>
</dbReference>
<evidence type="ECO:0008006" key="4">
    <source>
        <dbReference type="Google" id="ProtNLM"/>
    </source>
</evidence>
<name>A0ABT1H7U7_9NOCA</name>
<comment type="caution">
    <text evidence="2">The sequence shown here is derived from an EMBL/GenBank/DDBJ whole genome shotgun (WGS) entry which is preliminary data.</text>
</comment>
<evidence type="ECO:0000313" key="2">
    <source>
        <dbReference type="EMBL" id="MCP2162693.1"/>
    </source>
</evidence>
<organism evidence="2 3">
    <name type="scientific">Williamsia serinedens</name>
    <dbReference type="NCBI Taxonomy" id="391736"/>
    <lineage>
        <taxon>Bacteria</taxon>
        <taxon>Bacillati</taxon>
        <taxon>Actinomycetota</taxon>
        <taxon>Actinomycetes</taxon>
        <taxon>Mycobacteriales</taxon>
        <taxon>Nocardiaceae</taxon>
        <taxon>Williamsia</taxon>
    </lineage>
</organism>
<dbReference type="Gene3D" id="3.30.450.40">
    <property type="match status" value="1"/>
</dbReference>
<keyword evidence="1" id="KW-0472">Membrane</keyword>
<feature type="transmembrane region" description="Helical" evidence="1">
    <location>
        <begin position="7"/>
        <end position="27"/>
    </location>
</feature>
<feature type="transmembrane region" description="Helical" evidence="1">
    <location>
        <begin position="39"/>
        <end position="57"/>
    </location>
</feature>
<sequence>MIARAKLVAGIAARILVAISGAAFVVVQAMRDVDAFKKHTWILVVLAVVVGGSAAWQNARGAFRRIRAEERAGKEKRRQKSLVAALAEISEEVAGVSFAQLGASVFVAKKRWRHAGRLVFVHEEQLRRVERFRVTDVPQPSMVAWVAGKGVIGKVLRTRTTEHKHWAPIAKMCKNGPLSEAQFQALSADDRSNFTYNEFVGIASKYAEVLAVPIMSDTGGKLVGVLSLDRKYEGDSRKLLKGDAVKGIAEATAVALRADL</sequence>
<dbReference type="Proteomes" id="UP001205740">
    <property type="component" value="Unassembled WGS sequence"/>
</dbReference>
<dbReference type="InterPro" id="IPR029016">
    <property type="entry name" value="GAF-like_dom_sf"/>
</dbReference>
<protein>
    <recommendedName>
        <fullName evidence="4">GAF domain-containing protein</fullName>
    </recommendedName>
</protein>
<reference evidence="2 3" key="1">
    <citation type="submission" date="2022-06" db="EMBL/GenBank/DDBJ databases">
        <title>Genomic Encyclopedia of Archaeal and Bacterial Type Strains, Phase II (KMG-II): from individual species to whole genera.</title>
        <authorList>
            <person name="Goeker M."/>
        </authorList>
    </citation>
    <scope>NUCLEOTIDE SEQUENCE [LARGE SCALE GENOMIC DNA]</scope>
    <source>
        <strain evidence="2 3">DSM 45037</strain>
    </source>
</reference>
<accession>A0ABT1H7U7</accession>
<gene>
    <name evidence="2" type="ORF">LX12_003901</name>
</gene>
<keyword evidence="1" id="KW-0812">Transmembrane</keyword>
<evidence type="ECO:0000256" key="1">
    <source>
        <dbReference type="SAM" id="Phobius"/>
    </source>
</evidence>
<keyword evidence="1" id="KW-1133">Transmembrane helix</keyword>